<evidence type="ECO:0000313" key="3">
    <source>
        <dbReference type="Proteomes" id="UP000652755"/>
    </source>
</evidence>
<dbReference type="RefSeq" id="WP_187069475.1">
    <property type="nucleotide sequence ID" value="NZ_JACRYL010000001.1"/>
</dbReference>
<dbReference type="InterPro" id="IPR014710">
    <property type="entry name" value="RmlC-like_jellyroll"/>
</dbReference>
<evidence type="ECO:0000313" key="2">
    <source>
        <dbReference type="EMBL" id="MBC6108987.1"/>
    </source>
</evidence>
<sequence>MFEVFFAHITEKVALTAADKEIIKSFFVPKKLRRKQYLLQEGEVCKYLSFVSTGLLRSYNVDEKGEEHMNMFAWEGWWTSDMSSFSTGEKAVFNIDALEASELLMITRVDLEEMTLKVPMMDRYFRILFQNSLITKERRLISATTYTAEEKYTQLAAHHPIMMQRIPQNLIASYLGLAPETLSRIKKNLALRKP</sequence>
<dbReference type="SUPFAM" id="SSF51206">
    <property type="entry name" value="cAMP-binding domain-like"/>
    <property type="match status" value="1"/>
</dbReference>
<name>A0ABR7KLN8_9SPHI</name>
<evidence type="ECO:0000259" key="1">
    <source>
        <dbReference type="Pfam" id="PF00027"/>
    </source>
</evidence>
<dbReference type="Proteomes" id="UP000652755">
    <property type="component" value="Unassembled WGS sequence"/>
</dbReference>
<feature type="domain" description="Cyclic nucleotide-binding" evidence="1">
    <location>
        <begin position="30"/>
        <end position="114"/>
    </location>
</feature>
<dbReference type="InterPro" id="IPR000595">
    <property type="entry name" value="cNMP-bd_dom"/>
</dbReference>
<dbReference type="Gene3D" id="2.60.120.10">
    <property type="entry name" value="Jelly Rolls"/>
    <property type="match status" value="1"/>
</dbReference>
<comment type="caution">
    <text evidence="2">The sequence shown here is derived from an EMBL/GenBank/DDBJ whole genome shotgun (WGS) entry which is preliminary data.</text>
</comment>
<reference evidence="2 3" key="1">
    <citation type="submission" date="2020-08" db="EMBL/GenBank/DDBJ databases">
        <authorList>
            <person name="Sun Q."/>
            <person name="Inoue M."/>
        </authorList>
    </citation>
    <scope>NUCLEOTIDE SEQUENCE [LARGE SCALE GENOMIC DNA]</scope>
    <source>
        <strain evidence="2 3">CCM 8938</strain>
    </source>
</reference>
<dbReference type="EMBL" id="JACRYL010000001">
    <property type="protein sequence ID" value="MBC6108987.1"/>
    <property type="molecule type" value="Genomic_DNA"/>
</dbReference>
<accession>A0ABR7KLN8</accession>
<keyword evidence="3" id="KW-1185">Reference proteome</keyword>
<organism evidence="2 3">
    <name type="scientific">Pedobacter fastidiosus</name>
    <dbReference type="NCBI Taxonomy" id="2765361"/>
    <lineage>
        <taxon>Bacteria</taxon>
        <taxon>Pseudomonadati</taxon>
        <taxon>Bacteroidota</taxon>
        <taxon>Sphingobacteriia</taxon>
        <taxon>Sphingobacteriales</taxon>
        <taxon>Sphingobacteriaceae</taxon>
        <taxon>Pedobacter</taxon>
    </lineage>
</organism>
<dbReference type="Pfam" id="PF00027">
    <property type="entry name" value="cNMP_binding"/>
    <property type="match status" value="1"/>
</dbReference>
<dbReference type="InterPro" id="IPR018490">
    <property type="entry name" value="cNMP-bd_dom_sf"/>
</dbReference>
<gene>
    <name evidence="2" type="ORF">H7U22_00985</name>
</gene>
<protein>
    <submittedName>
        <fullName evidence="2">Crp/Fnr family transcriptional regulator</fullName>
    </submittedName>
</protein>
<proteinExistence type="predicted"/>